<dbReference type="CDD" id="cd11614">
    <property type="entry name" value="SAF_CpaB_FlgA_like"/>
    <property type="match status" value="1"/>
</dbReference>
<protein>
    <submittedName>
        <fullName evidence="6">Flagellar basal body P-ring formation protein FlgA</fullName>
    </submittedName>
</protein>
<evidence type="ECO:0000259" key="5">
    <source>
        <dbReference type="SMART" id="SM00858"/>
    </source>
</evidence>
<dbReference type="NCBIfam" id="TIGR03170">
    <property type="entry name" value="flgA_cterm"/>
    <property type="match status" value="1"/>
</dbReference>
<sequence>MSMMIRTEHAPRWKQAWQASLRAAVFGLAGFSIAVAATAWDADAAETETTISQPARLITDIRIVGDGVMLGDVFENAGPYADRVIARAPSPGQSSTLEARWLGRVARAFGLDWRPTSRYDMATVTRLAHVIPSEAIRSELLSAIVHRNAELAEERLDLQLDNRVLSLKVPKDKPATVAITQLQLDPRTDRFTAFVVAPAENPHAVRIAVSGQIHRLVEVPVPARRILRGDIIGERDVEMVEMRRGGLAANTIVDPADLIGLSAKQTLAMGRAVGANSVQPPVLIKKGGLVSVKLEVPNMVLTARGRAVESGGLDDVIRIQNLQSNRVFEAVVTGIGEASVSLPSQVALQ</sequence>
<evidence type="ECO:0000256" key="1">
    <source>
        <dbReference type="ARBA" id="ARBA00004418"/>
    </source>
</evidence>
<dbReference type="Proteomes" id="UP000287447">
    <property type="component" value="Unassembled WGS sequence"/>
</dbReference>
<evidence type="ECO:0000256" key="3">
    <source>
        <dbReference type="ARBA" id="ARBA00022764"/>
    </source>
</evidence>
<dbReference type="InterPro" id="IPR017585">
    <property type="entry name" value="SAF_FlgA"/>
</dbReference>
<dbReference type="AlphaFoldDB" id="A0A3S2W7H1"/>
<dbReference type="Pfam" id="PF13144">
    <property type="entry name" value="ChapFlgA"/>
    <property type="match status" value="1"/>
</dbReference>
<dbReference type="RefSeq" id="WP_127766668.1">
    <property type="nucleotide sequence ID" value="NZ_SADE01000003.1"/>
</dbReference>
<dbReference type="SMART" id="SM00858">
    <property type="entry name" value="SAF"/>
    <property type="match status" value="1"/>
</dbReference>
<dbReference type="PANTHER" id="PTHR36307">
    <property type="entry name" value="FLAGELLA BASAL BODY P-RING FORMATION PROTEIN FLGA"/>
    <property type="match status" value="1"/>
</dbReference>
<keyword evidence="6" id="KW-0969">Cilium</keyword>
<keyword evidence="6" id="KW-0966">Cell projection</keyword>
<dbReference type="InterPro" id="IPR039246">
    <property type="entry name" value="Flagellar_FlgA"/>
</dbReference>
<accession>A0A3S2W7H1</accession>
<dbReference type="Gene3D" id="2.30.30.760">
    <property type="match status" value="1"/>
</dbReference>
<evidence type="ECO:0000313" key="7">
    <source>
        <dbReference type="Proteomes" id="UP000287447"/>
    </source>
</evidence>
<evidence type="ECO:0000256" key="2">
    <source>
        <dbReference type="ARBA" id="ARBA00022729"/>
    </source>
</evidence>
<proteinExistence type="predicted"/>
<comment type="caution">
    <text evidence="6">The sequence shown here is derived from an EMBL/GenBank/DDBJ whole genome shotgun (WGS) entry which is preliminary data.</text>
</comment>
<dbReference type="GO" id="GO:0042597">
    <property type="term" value="C:periplasmic space"/>
    <property type="evidence" value="ECO:0007669"/>
    <property type="project" value="UniProtKB-SubCell"/>
</dbReference>
<dbReference type="Gene3D" id="3.90.1210.10">
    <property type="entry name" value="Antifreeze-like/N-acetylneuraminic acid synthase C-terminal domain"/>
    <property type="match status" value="1"/>
</dbReference>
<feature type="signal peptide" evidence="4">
    <location>
        <begin position="1"/>
        <end position="36"/>
    </location>
</feature>
<keyword evidence="2 4" id="KW-0732">Signal</keyword>
<dbReference type="EMBL" id="SADE01000003">
    <property type="protein sequence ID" value="RVU34648.1"/>
    <property type="molecule type" value="Genomic_DNA"/>
</dbReference>
<organism evidence="6 7">
    <name type="scientific">Hwanghaeella grinnelliae</name>
    <dbReference type="NCBI Taxonomy" id="2500179"/>
    <lineage>
        <taxon>Bacteria</taxon>
        <taxon>Pseudomonadati</taxon>
        <taxon>Pseudomonadota</taxon>
        <taxon>Alphaproteobacteria</taxon>
        <taxon>Rhodospirillales</taxon>
        <taxon>Rhodospirillaceae</taxon>
        <taxon>Hwanghaeella</taxon>
    </lineage>
</organism>
<gene>
    <name evidence="6" type="primary">flgA</name>
    <name evidence="6" type="ORF">EOI86_17475</name>
</gene>
<keyword evidence="7" id="KW-1185">Reference proteome</keyword>
<evidence type="ECO:0000313" key="6">
    <source>
        <dbReference type="EMBL" id="RVU34648.1"/>
    </source>
</evidence>
<reference evidence="7" key="1">
    <citation type="submission" date="2019-01" db="EMBL/GenBank/DDBJ databases">
        <title>Gri0909 isolated from a small marine red alga.</title>
        <authorList>
            <person name="Kim J."/>
            <person name="Jeong S.E."/>
            <person name="Jeon C.O."/>
        </authorList>
    </citation>
    <scope>NUCLEOTIDE SEQUENCE [LARGE SCALE GENOMIC DNA]</scope>
    <source>
        <strain evidence="7">Gri0909</strain>
    </source>
</reference>
<dbReference type="InterPro" id="IPR013974">
    <property type="entry name" value="SAF"/>
</dbReference>
<feature type="domain" description="SAF" evidence="5">
    <location>
        <begin position="217"/>
        <end position="279"/>
    </location>
</feature>
<dbReference type="OrthoDB" id="7727421at2"/>
<dbReference type="PANTHER" id="PTHR36307:SF1">
    <property type="entry name" value="FLAGELLA BASAL BODY P-RING FORMATION PROTEIN FLGA"/>
    <property type="match status" value="1"/>
</dbReference>
<dbReference type="GO" id="GO:0044780">
    <property type="term" value="P:bacterial-type flagellum assembly"/>
    <property type="evidence" value="ECO:0007669"/>
    <property type="project" value="InterPro"/>
</dbReference>
<name>A0A3S2W7H1_9PROT</name>
<feature type="chain" id="PRO_5018686753" evidence="4">
    <location>
        <begin position="37"/>
        <end position="349"/>
    </location>
</feature>
<keyword evidence="6" id="KW-0282">Flagellum</keyword>
<keyword evidence="3" id="KW-0574">Periplasm</keyword>
<evidence type="ECO:0000256" key="4">
    <source>
        <dbReference type="SAM" id="SignalP"/>
    </source>
</evidence>
<comment type="subcellular location">
    <subcellularLocation>
        <location evidence="1">Periplasm</location>
    </subcellularLocation>
</comment>